<proteinExistence type="predicted"/>
<accession>A0A0S4JS47</accession>
<feature type="non-terminal residue" evidence="2">
    <location>
        <position position="1"/>
    </location>
</feature>
<evidence type="ECO:0000313" key="2">
    <source>
        <dbReference type="EMBL" id="CUG93174.1"/>
    </source>
</evidence>
<feature type="region of interest" description="Disordered" evidence="1">
    <location>
        <begin position="79"/>
        <end position="107"/>
    </location>
</feature>
<dbReference type="EMBL" id="CYKH01002127">
    <property type="protein sequence ID" value="CUG93174.1"/>
    <property type="molecule type" value="Genomic_DNA"/>
</dbReference>
<evidence type="ECO:0000313" key="3">
    <source>
        <dbReference type="Proteomes" id="UP000051952"/>
    </source>
</evidence>
<reference evidence="3" key="1">
    <citation type="submission" date="2015-09" db="EMBL/GenBank/DDBJ databases">
        <authorList>
            <consortium name="Pathogen Informatics"/>
        </authorList>
    </citation>
    <scope>NUCLEOTIDE SEQUENCE [LARGE SCALE GENOMIC DNA]</scope>
    <source>
        <strain evidence="3">Lake Konstanz</strain>
    </source>
</reference>
<name>A0A0S4JS47_BODSA</name>
<organism evidence="2 3">
    <name type="scientific">Bodo saltans</name>
    <name type="common">Flagellated protozoan</name>
    <dbReference type="NCBI Taxonomy" id="75058"/>
    <lineage>
        <taxon>Eukaryota</taxon>
        <taxon>Discoba</taxon>
        <taxon>Euglenozoa</taxon>
        <taxon>Kinetoplastea</taxon>
        <taxon>Metakinetoplastina</taxon>
        <taxon>Eubodonida</taxon>
        <taxon>Bodonidae</taxon>
        <taxon>Bodo</taxon>
    </lineage>
</organism>
<keyword evidence="3" id="KW-1185">Reference proteome</keyword>
<protein>
    <submittedName>
        <fullName evidence="2">Uncharacterized protein</fullName>
    </submittedName>
</protein>
<evidence type="ECO:0000256" key="1">
    <source>
        <dbReference type="SAM" id="MobiDB-lite"/>
    </source>
</evidence>
<gene>
    <name evidence="2" type="ORF">BSAL_41205</name>
</gene>
<dbReference type="VEuPathDB" id="TriTrypDB:BSAL_41205"/>
<sequence length="134" mass="15570">WRCNSGRSAWRWWLSQRLHVRSIWRGWMRQDPTVDAHRDDGGVPGGDGVVLRVRTPPSHTTVSTGRHVRRLSRGQHWRRRPPLPHLDHTSPFGRSCAPRPRKRRWSSGTPSLLLSCDPPTVRLHRCCMCTSLWS</sequence>
<feature type="region of interest" description="Disordered" evidence="1">
    <location>
        <begin position="36"/>
        <end position="63"/>
    </location>
</feature>
<dbReference type="AlphaFoldDB" id="A0A0S4JS47"/>
<dbReference type="Proteomes" id="UP000051952">
    <property type="component" value="Unassembled WGS sequence"/>
</dbReference>